<dbReference type="STRING" id="1849047.A0A3D8QKH8"/>
<dbReference type="InterPro" id="IPR001242">
    <property type="entry name" value="Condensation_dom"/>
</dbReference>
<keyword evidence="6" id="KW-1185">Reference proteome</keyword>
<dbReference type="Pfam" id="PF00668">
    <property type="entry name" value="Condensation"/>
    <property type="match status" value="2"/>
</dbReference>
<feature type="domain" description="Carrier" evidence="4">
    <location>
        <begin position="792"/>
        <end position="868"/>
    </location>
</feature>
<dbReference type="Gene3D" id="3.30.559.30">
    <property type="entry name" value="Nonribosomal peptide synthetase, condensation domain"/>
    <property type="match status" value="3"/>
</dbReference>
<dbReference type="Gene3D" id="3.30.300.30">
    <property type="match status" value="2"/>
</dbReference>
<comment type="caution">
    <text evidence="5">The sequence shown here is derived from an EMBL/GenBank/DDBJ whole genome shotgun (WGS) entry which is preliminary data.</text>
</comment>
<dbReference type="GO" id="GO:0043041">
    <property type="term" value="P:amino acid activation for nonribosomal peptide biosynthetic process"/>
    <property type="evidence" value="ECO:0007669"/>
    <property type="project" value="TreeGrafter"/>
</dbReference>
<dbReference type="Gene3D" id="3.40.50.980">
    <property type="match status" value="2"/>
</dbReference>
<dbReference type="CDD" id="cd19545">
    <property type="entry name" value="FUM14_C_NRPS-like"/>
    <property type="match status" value="1"/>
</dbReference>
<evidence type="ECO:0000256" key="3">
    <source>
        <dbReference type="ARBA" id="ARBA00022598"/>
    </source>
</evidence>
<dbReference type="GO" id="GO:0031177">
    <property type="term" value="F:phosphopantetheine binding"/>
    <property type="evidence" value="ECO:0007669"/>
    <property type="project" value="InterPro"/>
</dbReference>
<dbReference type="FunFam" id="3.40.50.12780:FF:000014">
    <property type="entry name" value="Nonribosomal peptide synthetase 1"/>
    <property type="match status" value="1"/>
</dbReference>
<dbReference type="InterPro" id="IPR020806">
    <property type="entry name" value="PKS_PP-bd"/>
</dbReference>
<dbReference type="InterPro" id="IPR006162">
    <property type="entry name" value="Ppantetheine_attach_site"/>
</dbReference>
<dbReference type="FunFam" id="3.30.559.30:FF:000003">
    <property type="entry name" value="Nonribosomal peptide synthase SidD"/>
    <property type="match status" value="1"/>
</dbReference>
<accession>A0A3D8QKH8</accession>
<sequence>MSYLLDGGMDCCLFPVLNDRQTEYRHSPIKEIRSYEEVDLCSSTLQSAKTFTTKHNIRFDIFVAAVWSIVLARYADTEGVRFGFNDFHTSEEEGETNRIGCKDDMKMKKLTLDREGPVNQLLHLSGLKESGPNNKSNHRSFNTGISFITRGTSEISDGVKPYALQDEDCDMIILITELHDAHPNGQLLFRSSILTNLQAQNLASTIIKAMNCAIENPDQAIKDIDLISSDQIDQILLWNRSRYVPAGTSILDIIHQQALSNPNAPAIHSWDGELTYSEVDDLSSRLALHLQKNFHVKGEDSIPMLFEKSVWAFVAILGMAKAGAIFIPMDPKHPVTRLEYIVNQVQAKVILTSAQYADHLPSARTRLNVVICDPEIINLPACSPMPRHGIQPDHGAYCVFTSGSTGRPKGCLHDHRSLNTSINLAKVLGLGRGSRVLHFASFSFIRCVLDAFCTFSVGATLCIPSDHDRLNNLGGAMRKMKVNWIHVTPTMLDSIAPETVPELKILVIGGEVMRPDQIQTWSGRTRLIQTLGMTESAGPIGVSEIGRFTDHRNVGFPFRGNHWLIEPTDHQKLAPIGAVAELLLEGDSLATGYLNLPEETAEVFLNQTTAWYPGDDPTQIKTIKLYKTGDLVRYNSDGSLNYVGRKDTMVKIRGQRVEVGEVEHHILRHFPDGTKVIVDAINPLDRMDENILAAFILSTNHPAKNELDTNMTRSLFSIADEEFFSTMANVTSELHNILPSYMIPTLSIALGYMPLTDTGKVSRRELKKSASSLRREQLEALSYYKTKTDKTLPITDIEHTLHHLVVSVLNLDPQRVGMGQSFIRLGGDSVSAMRLVGMLRGAALTLSVADVMSHPKLSDLAAILSSVVENKSQSQSRKVVEPLSKLHAEQRELTVRAASVQCGVGEAEIEDVYACTALQEGLIALSEKRSGMSMARFVYRLQDNIDIAFFKLAWEQVFQANAILRTRFVFVQSAKDLLQAVIRSESQWIEATDLAKYKIDDDKTQMRAGGSPLMRVALVNGKDDRFFVLTIHHALFDQWSLRLLLSQVESVYNNVNFTLEKSNFRPFVEYINNTTGLEEYWRSEFTDLNAEIFPMLPYPNYVPKADTNIEYHIELACRLDADYTLSNAIRLAWGLVVGQYTNSDDVVFGVTVSGRGAMVQDIEKMTGPAIAMLPLRLKLNPEAKIHTGLRAVQNQATKAIPFEQIGIQNIQKLSPEAQLACKFQSHLVVQPSLTAVTERLTIYEDGPAAFGGFSNYALVLVCTIAADGLGIDINATVDSNVVKREKAQHLIELFDHFLAQVLTEPDQKINSISALGPRDVNKLREWNTILPSHRDECVHNIISQRCSENPNTIAICAWDGDLTYRELEDLSSKLAAQLARRSIGPEVFVPLMFEKSRWTIVAMLGVIKAGGAFVLLDPSYPLGRLQNICANVRCRLILSSAKYAGLCENLGFETLLVSQLETSWSTVEAESNKPSIVDPQNALYAVFTSGSTGQPKGVVIEHRSYCSAVEYYKKAFRLDQSVRVLQFSSYAFDASIIEMLTTLMVGGCVCIPSESQRRNSLPASIHALKANHAFLTPSVARILVNQNVEDDLKTLVVVGEPLSSKDVEYWSAKVYLINGYGPAECSIASCINPSVKTKSDPANIGFGSNAGTVCWVVDQHDSNKLLPIGAVGELLVEGPSVGRGYLNDAAKTKDAFIEKPGWLSIFRPSSSDSKMYKTGDLVRYDVDGSLCYVGRKDSQVKLRGQRLELGEVESHLGQAFGAGRHFVAEVIISTGESARLVAFVTVKPDSRTGNTETGGHFAFAPPSEEFRKETMAVEDLLRDSLPTYMIPTLYFPTLRMPTTASGKIDRRLLRETAAALSTNELQSYLVREKKEKQRVSTLAEKRLQGIWAQIFNMPSEQINADDNFFHLGGDSITAMKMVAAVAATGQRITVADVFQNSKLSDLAKTLDLGSSKSSPQVRQQGGWQSRTDQKIRAELLNTLVQRDDWFKRNQITDIFAATAGQSVLLSQCSIAHFRFSLRGVLDTERLRSACAAIIARHSILRTVFIEEKGQFYQVVLENMKVPFNHIIHDGNIEAYCRDLFVTESEAAPFDKPPLGFTLVSGCKEEHILIVRISHAQYDGVSFPVLIRDLAAAYRGDLLSLPHAVQFSTYITQRSLPENDAAFDFWRKYLKDSEMTAINSDYMKMNLKMDGDAVIRSKTATSIPATPAGITLGTLVKAAWSYVLSQFKHDSDIVFGQTVTGRGIPIPGVDEIQGLCLNFIPFRTTIDPENTVVEFLHEVQNQHLQSTQHDYLDLKDIVKNSTTWPTGTKFGSILQHQNKEGSLDLILDENKNIIECWNHSSDVNFLPLAETWVFSFQMVESKKLALFILTRKEVMDQEMADTLNGKLCKAIEMFTSFPDLKISTFEDKV</sequence>
<dbReference type="Pfam" id="PF00550">
    <property type="entry name" value="PP-binding"/>
    <property type="match status" value="2"/>
</dbReference>
<dbReference type="Gene3D" id="3.30.559.10">
    <property type="entry name" value="Chloramphenicol acetyltransferase-like domain"/>
    <property type="match status" value="2"/>
</dbReference>
<dbReference type="GO" id="GO:0016874">
    <property type="term" value="F:ligase activity"/>
    <property type="evidence" value="ECO:0007669"/>
    <property type="project" value="UniProtKB-KW"/>
</dbReference>
<dbReference type="InterPro" id="IPR009081">
    <property type="entry name" value="PP-bd_ACP"/>
</dbReference>
<dbReference type="PROSITE" id="PS00012">
    <property type="entry name" value="PHOSPHOPANTETHEINE"/>
    <property type="match status" value="2"/>
</dbReference>
<dbReference type="NCBIfam" id="TIGR01733">
    <property type="entry name" value="AA-adenyl-dom"/>
    <property type="match status" value="2"/>
</dbReference>
<dbReference type="InterPro" id="IPR045851">
    <property type="entry name" value="AMP-bd_C_sf"/>
</dbReference>
<feature type="domain" description="Carrier" evidence="4">
    <location>
        <begin position="1878"/>
        <end position="1954"/>
    </location>
</feature>
<dbReference type="Proteomes" id="UP000256645">
    <property type="component" value="Unassembled WGS sequence"/>
</dbReference>
<evidence type="ECO:0000313" key="6">
    <source>
        <dbReference type="Proteomes" id="UP000256645"/>
    </source>
</evidence>
<dbReference type="InterPro" id="IPR010071">
    <property type="entry name" value="AA_adenyl_dom"/>
</dbReference>
<protein>
    <recommendedName>
        <fullName evidence="4">Carrier domain-containing protein</fullName>
    </recommendedName>
</protein>
<gene>
    <name evidence="5" type="ORF">BP6252_11377</name>
</gene>
<dbReference type="InterPro" id="IPR036736">
    <property type="entry name" value="ACP-like_sf"/>
</dbReference>
<dbReference type="InterPro" id="IPR042099">
    <property type="entry name" value="ANL_N_sf"/>
</dbReference>
<dbReference type="SUPFAM" id="SSF52777">
    <property type="entry name" value="CoA-dependent acyltransferases"/>
    <property type="match status" value="5"/>
</dbReference>
<proteinExistence type="predicted"/>
<evidence type="ECO:0000256" key="1">
    <source>
        <dbReference type="ARBA" id="ARBA00022450"/>
    </source>
</evidence>
<keyword evidence="2" id="KW-0597">Phosphoprotein</keyword>
<dbReference type="PROSITE" id="PS50075">
    <property type="entry name" value="CARRIER"/>
    <property type="match status" value="2"/>
</dbReference>
<dbReference type="InterPro" id="IPR023213">
    <property type="entry name" value="CAT-like_dom_sf"/>
</dbReference>
<name>A0A3D8QKH8_9HELO</name>
<organism evidence="5 6">
    <name type="scientific">Coleophoma cylindrospora</name>
    <dbReference type="NCBI Taxonomy" id="1849047"/>
    <lineage>
        <taxon>Eukaryota</taxon>
        <taxon>Fungi</taxon>
        <taxon>Dikarya</taxon>
        <taxon>Ascomycota</taxon>
        <taxon>Pezizomycotina</taxon>
        <taxon>Leotiomycetes</taxon>
        <taxon>Helotiales</taxon>
        <taxon>Dermateaceae</taxon>
        <taxon>Coleophoma</taxon>
    </lineage>
</organism>
<dbReference type="Gene3D" id="2.30.38.10">
    <property type="entry name" value="Luciferase, Domain 3"/>
    <property type="match status" value="1"/>
</dbReference>
<evidence type="ECO:0000313" key="5">
    <source>
        <dbReference type="EMBL" id="RDW61944.1"/>
    </source>
</evidence>
<dbReference type="SUPFAM" id="SSF56801">
    <property type="entry name" value="Acetyl-CoA synthetase-like"/>
    <property type="match status" value="2"/>
</dbReference>
<dbReference type="PANTHER" id="PTHR45527:SF16">
    <property type="entry name" value="NONRIBOSOMAL PEPTIDE SYNTHASE ATNA-RELATED"/>
    <property type="match status" value="1"/>
</dbReference>
<keyword evidence="3" id="KW-0436">Ligase</keyword>
<dbReference type="CDD" id="cd05918">
    <property type="entry name" value="A_NRPS_SidN3_like"/>
    <property type="match status" value="2"/>
</dbReference>
<dbReference type="GO" id="GO:0044550">
    <property type="term" value="P:secondary metabolite biosynthetic process"/>
    <property type="evidence" value="ECO:0007669"/>
    <property type="project" value="TreeGrafter"/>
</dbReference>
<dbReference type="SUPFAM" id="SSF47336">
    <property type="entry name" value="ACP-like"/>
    <property type="match status" value="2"/>
</dbReference>
<dbReference type="InterPro" id="IPR000873">
    <property type="entry name" value="AMP-dep_synth/lig_dom"/>
</dbReference>
<dbReference type="Gene3D" id="1.10.1200.10">
    <property type="entry name" value="ACP-like"/>
    <property type="match status" value="2"/>
</dbReference>
<dbReference type="PANTHER" id="PTHR45527">
    <property type="entry name" value="NONRIBOSOMAL PEPTIDE SYNTHETASE"/>
    <property type="match status" value="1"/>
</dbReference>
<dbReference type="SMART" id="SM00823">
    <property type="entry name" value="PKS_PP"/>
    <property type="match status" value="2"/>
</dbReference>
<dbReference type="Pfam" id="PF00501">
    <property type="entry name" value="AMP-binding"/>
    <property type="match status" value="2"/>
</dbReference>
<reference evidence="5 6" key="1">
    <citation type="journal article" date="2018" name="IMA Fungus">
        <title>IMA Genome-F 9: Draft genome sequence of Annulohypoxylon stygium, Aspergillus mulundensis, Berkeleyomyces basicola (syn. Thielaviopsis basicola), Ceratocystis smalleyi, two Cercospora beticola strains, Coleophoma cylindrospora, Fusarium fracticaudum, Phialophora cf. hyalina, and Morchella septimelata.</title>
        <authorList>
            <person name="Wingfield B.D."/>
            <person name="Bills G.F."/>
            <person name="Dong Y."/>
            <person name="Huang W."/>
            <person name="Nel W.J."/>
            <person name="Swalarsk-Parry B.S."/>
            <person name="Vaghefi N."/>
            <person name="Wilken P.M."/>
            <person name="An Z."/>
            <person name="de Beer Z.W."/>
            <person name="De Vos L."/>
            <person name="Chen L."/>
            <person name="Duong T.A."/>
            <person name="Gao Y."/>
            <person name="Hammerbacher A."/>
            <person name="Kikkert J.R."/>
            <person name="Li Y."/>
            <person name="Li H."/>
            <person name="Li K."/>
            <person name="Li Q."/>
            <person name="Liu X."/>
            <person name="Ma X."/>
            <person name="Naidoo K."/>
            <person name="Pethybridge S.J."/>
            <person name="Sun J."/>
            <person name="Steenkamp E.T."/>
            <person name="van der Nest M.A."/>
            <person name="van Wyk S."/>
            <person name="Wingfield M.J."/>
            <person name="Xiong C."/>
            <person name="Yue Q."/>
            <person name="Zhang X."/>
        </authorList>
    </citation>
    <scope>NUCLEOTIDE SEQUENCE [LARGE SCALE GENOMIC DNA]</scope>
    <source>
        <strain evidence="5 6">BP6252</strain>
    </source>
</reference>
<evidence type="ECO:0000259" key="4">
    <source>
        <dbReference type="PROSITE" id="PS50075"/>
    </source>
</evidence>
<dbReference type="FunFam" id="3.30.300.30:FF:000015">
    <property type="entry name" value="Nonribosomal peptide synthase SidD"/>
    <property type="match status" value="2"/>
</dbReference>
<dbReference type="FunFam" id="1.10.1200.10:FF:000005">
    <property type="entry name" value="Nonribosomal peptide synthetase 1"/>
    <property type="match status" value="1"/>
</dbReference>
<dbReference type="CDD" id="cd19542">
    <property type="entry name" value="CT_NRPS-like"/>
    <property type="match status" value="1"/>
</dbReference>
<dbReference type="GO" id="GO:0005737">
    <property type="term" value="C:cytoplasm"/>
    <property type="evidence" value="ECO:0007669"/>
    <property type="project" value="TreeGrafter"/>
</dbReference>
<dbReference type="EMBL" id="PDLM01000014">
    <property type="protein sequence ID" value="RDW61944.1"/>
    <property type="molecule type" value="Genomic_DNA"/>
</dbReference>
<evidence type="ECO:0000256" key="2">
    <source>
        <dbReference type="ARBA" id="ARBA00022553"/>
    </source>
</evidence>
<keyword evidence="1" id="KW-0596">Phosphopantetheine</keyword>
<dbReference type="OrthoDB" id="416786at2759"/>
<dbReference type="Gene3D" id="3.40.50.12780">
    <property type="entry name" value="N-terminal domain of ligase-like"/>
    <property type="match status" value="1"/>
</dbReference>